<comment type="subcellular location">
    <subcellularLocation>
        <location evidence="1">Nucleus</location>
    </subcellularLocation>
</comment>
<feature type="domain" description="MADF" evidence="3">
    <location>
        <begin position="10"/>
        <end position="103"/>
    </location>
</feature>
<feature type="region of interest" description="Disordered" evidence="2">
    <location>
        <begin position="107"/>
        <end position="129"/>
    </location>
</feature>
<protein>
    <recommendedName>
        <fullName evidence="6">MADF domain-containing protein</fullName>
    </recommendedName>
</protein>
<evidence type="ECO:0000256" key="1">
    <source>
        <dbReference type="PROSITE-ProRule" id="PRU00371"/>
    </source>
</evidence>
<feature type="region of interest" description="Disordered" evidence="2">
    <location>
        <begin position="142"/>
        <end position="167"/>
    </location>
</feature>
<dbReference type="GO" id="GO:0005667">
    <property type="term" value="C:transcription regulator complex"/>
    <property type="evidence" value="ECO:0007669"/>
    <property type="project" value="TreeGrafter"/>
</dbReference>
<evidence type="ECO:0008006" key="6">
    <source>
        <dbReference type="Google" id="ProtNLM"/>
    </source>
</evidence>
<accession>A0A2A4K4Q0</accession>
<dbReference type="SMART" id="SM00595">
    <property type="entry name" value="MADF"/>
    <property type="match status" value="1"/>
</dbReference>
<sequence length="246" mass="28632">MNSYCLDVETFIGEVKKYPEIWDINSDDHRFKSKKQQAWAQIARVFISDFDEIPDSEKYDVYRKLHGKWRNIRDSFVRHRKRKYGKKGYVYAKHLTFLSNLYNNKTSQSGSDVECDNQSEDEDAKLKSGGAKTKRFDLLSDSTMWGSDPEDSPSTIENLKRKRTSKEDNDIEYVDTPFPDASVSFSSPTEDEDRSFFESLLPAVREFNMDQKLEFRSEVLCLIKGLRSSSGKRNFIKLDPSTDDFS</sequence>
<dbReference type="PROSITE" id="PS51029">
    <property type="entry name" value="MADF"/>
    <property type="match status" value="1"/>
</dbReference>
<organism evidence="5">
    <name type="scientific">Heliothis virescens</name>
    <name type="common">Tobacco budworm moth</name>
    <dbReference type="NCBI Taxonomy" id="7102"/>
    <lineage>
        <taxon>Eukaryota</taxon>
        <taxon>Metazoa</taxon>
        <taxon>Ecdysozoa</taxon>
        <taxon>Arthropoda</taxon>
        <taxon>Hexapoda</taxon>
        <taxon>Insecta</taxon>
        <taxon>Pterygota</taxon>
        <taxon>Neoptera</taxon>
        <taxon>Endopterygota</taxon>
        <taxon>Lepidoptera</taxon>
        <taxon>Glossata</taxon>
        <taxon>Ditrysia</taxon>
        <taxon>Noctuoidea</taxon>
        <taxon>Noctuidae</taxon>
        <taxon>Heliothinae</taxon>
        <taxon>Heliothis</taxon>
    </lineage>
</organism>
<dbReference type="STRING" id="7102.A0A2A4K4Q0"/>
<evidence type="ECO:0000256" key="2">
    <source>
        <dbReference type="SAM" id="MobiDB-lite"/>
    </source>
</evidence>
<reference evidence="5" key="1">
    <citation type="submission" date="2017-09" db="EMBL/GenBank/DDBJ databases">
        <title>Contemporary evolution of a Lepidopteran species, Heliothis virescens, in response to modern agricultural practices.</title>
        <authorList>
            <person name="Fritz M.L."/>
            <person name="Deyonke A.M."/>
            <person name="Papanicolaou A."/>
            <person name="Micinski S."/>
            <person name="Westbrook J."/>
            <person name="Gould F."/>
        </authorList>
    </citation>
    <scope>NUCLEOTIDE SEQUENCE [LARGE SCALE GENOMIC DNA]</scope>
    <source>
        <strain evidence="5">HvINT-</strain>
        <tissue evidence="5">Whole body</tissue>
    </source>
</reference>
<keyword evidence="1" id="KW-0539">Nucleus</keyword>
<dbReference type="PROSITE" id="PS51031">
    <property type="entry name" value="BESS"/>
    <property type="match status" value="1"/>
</dbReference>
<dbReference type="Pfam" id="PF02944">
    <property type="entry name" value="BESS"/>
    <property type="match status" value="1"/>
</dbReference>
<dbReference type="InterPro" id="IPR004210">
    <property type="entry name" value="BESS_motif"/>
</dbReference>
<dbReference type="EMBL" id="NWSH01000176">
    <property type="protein sequence ID" value="PCG78743.1"/>
    <property type="molecule type" value="Genomic_DNA"/>
</dbReference>
<name>A0A2A4K4Q0_HELVI</name>
<dbReference type="InterPro" id="IPR006578">
    <property type="entry name" value="MADF-dom"/>
</dbReference>
<dbReference type="PANTHER" id="PTHR12243:SF67">
    <property type="entry name" value="COREPRESSOR OF PANGOLIN, ISOFORM A-RELATED"/>
    <property type="match status" value="1"/>
</dbReference>
<dbReference type="InterPro" id="IPR039353">
    <property type="entry name" value="TF_Adf1"/>
</dbReference>
<dbReference type="GO" id="GO:0006357">
    <property type="term" value="P:regulation of transcription by RNA polymerase II"/>
    <property type="evidence" value="ECO:0007669"/>
    <property type="project" value="TreeGrafter"/>
</dbReference>
<dbReference type="PANTHER" id="PTHR12243">
    <property type="entry name" value="MADF DOMAIN TRANSCRIPTION FACTOR"/>
    <property type="match status" value="1"/>
</dbReference>
<evidence type="ECO:0000259" key="3">
    <source>
        <dbReference type="PROSITE" id="PS51029"/>
    </source>
</evidence>
<dbReference type="GO" id="GO:0005634">
    <property type="term" value="C:nucleus"/>
    <property type="evidence" value="ECO:0007669"/>
    <property type="project" value="UniProtKB-SubCell"/>
</dbReference>
<proteinExistence type="predicted"/>
<gene>
    <name evidence="5" type="ORF">B5V51_3219</name>
</gene>
<evidence type="ECO:0000313" key="5">
    <source>
        <dbReference type="EMBL" id="PCG78743.1"/>
    </source>
</evidence>
<evidence type="ECO:0000259" key="4">
    <source>
        <dbReference type="PROSITE" id="PS51031"/>
    </source>
</evidence>
<feature type="domain" description="BESS" evidence="4">
    <location>
        <begin position="190"/>
        <end position="229"/>
    </location>
</feature>
<dbReference type="GO" id="GO:0003677">
    <property type="term" value="F:DNA binding"/>
    <property type="evidence" value="ECO:0007669"/>
    <property type="project" value="InterPro"/>
</dbReference>
<feature type="compositionally biased region" description="Acidic residues" evidence="2">
    <location>
        <begin position="113"/>
        <end position="123"/>
    </location>
</feature>
<comment type="caution">
    <text evidence="5">The sequence shown here is derived from an EMBL/GenBank/DDBJ whole genome shotgun (WGS) entry which is preliminary data.</text>
</comment>
<dbReference type="Pfam" id="PF10545">
    <property type="entry name" value="MADF_DNA_bdg"/>
    <property type="match status" value="1"/>
</dbReference>
<dbReference type="AlphaFoldDB" id="A0A2A4K4Q0"/>